<evidence type="ECO:0000256" key="6">
    <source>
        <dbReference type="ARBA" id="ARBA00023018"/>
    </source>
</evidence>
<reference evidence="11" key="2">
    <citation type="submission" date="2025-09" db="UniProtKB">
        <authorList>
            <consortium name="Ensembl"/>
        </authorList>
    </citation>
    <scope>IDENTIFICATION</scope>
</reference>
<keyword evidence="8" id="KW-0966">Cell projection</keyword>
<dbReference type="InterPro" id="IPR004965">
    <property type="entry name" value="Paralemmin"/>
</dbReference>
<feature type="compositionally biased region" description="Basic and acidic residues" evidence="10">
    <location>
        <begin position="204"/>
        <end position="215"/>
    </location>
</feature>
<keyword evidence="12" id="KW-1185">Reference proteome</keyword>
<dbReference type="AlphaFoldDB" id="A0A672ZX34"/>
<evidence type="ECO:0000256" key="9">
    <source>
        <dbReference type="ARBA" id="ARBA00040857"/>
    </source>
</evidence>
<keyword evidence="7" id="KW-0175">Coiled coil</keyword>
<dbReference type="InParanoid" id="A0A672ZX34"/>
<dbReference type="Proteomes" id="UP000472271">
    <property type="component" value="Unassembled WGS sequence"/>
</dbReference>
<evidence type="ECO:0000256" key="1">
    <source>
        <dbReference type="ARBA" id="ARBA00004279"/>
    </source>
</evidence>
<evidence type="ECO:0000313" key="11">
    <source>
        <dbReference type="Ensembl" id="ENSSORP00005021641.1"/>
    </source>
</evidence>
<name>A0A672ZX34_9TELE</name>
<proteinExistence type="inferred from homology"/>
<keyword evidence="5" id="KW-0963">Cytoplasm</keyword>
<feature type="compositionally biased region" description="Polar residues" evidence="10">
    <location>
        <begin position="1"/>
        <end position="11"/>
    </location>
</feature>
<sequence>MGQVGKKTQTSGKERKNVKRKTRNKEIEALEMQELSISANEEAVLKRLKEVERTAEDIIKVGLPHTCRVTAPPAGSQRPLQEPKKATFAVEISVEHDKKTGKSQVVSTATVTPEDIREKGLKVYEDGRKSVYALHPDGRRTPGSGAVGEMTPTEVEELLRQATEAPSEVRYHRPVYATPYAGTSRPSTPRTPNKTPSPSCFQRPTEERRSEHDTRNLQSETPSPNLNPQTEPSDVPAQPKMENLLLRPKMENLLLQLNAGGKSTSNRKTDTSPKAAALVSVTAKSEGVPVPIMPLYRSVEVEPQEIVTDPDLVDSFPEEPYSGPITMIFMGYEKADEDEGIQAELVVIGNSDDDDNDTSAQEFVSYHPEGYRSKVFQPKVGVAKVTGHRDAIDDAHTRWDDLAPHKPTFIHRPGKGRRPDESADAGSINMEKMKMCSTQR</sequence>
<evidence type="ECO:0000313" key="12">
    <source>
        <dbReference type="Proteomes" id="UP000472271"/>
    </source>
</evidence>
<organism evidence="11 12">
    <name type="scientific">Sphaeramia orbicularis</name>
    <name type="common">orbiculate cardinalfish</name>
    <dbReference type="NCBI Taxonomy" id="375764"/>
    <lineage>
        <taxon>Eukaryota</taxon>
        <taxon>Metazoa</taxon>
        <taxon>Chordata</taxon>
        <taxon>Craniata</taxon>
        <taxon>Vertebrata</taxon>
        <taxon>Euteleostomi</taxon>
        <taxon>Actinopterygii</taxon>
        <taxon>Neopterygii</taxon>
        <taxon>Teleostei</taxon>
        <taxon>Neoteleostei</taxon>
        <taxon>Acanthomorphata</taxon>
        <taxon>Gobiaria</taxon>
        <taxon>Kurtiformes</taxon>
        <taxon>Apogonoidei</taxon>
        <taxon>Apogonidae</taxon>
        <taxon>Apogoninae</taxon>
        <taxon>Sphaeramia</taxon>
    </lineage>
</organism>
<dbReference type="GO" id="GO:0016020">
    <property type="term" value="C:membrane"/>
    <property type="evidence" value="ECO:0007669"/>
    <property type="project" value="InterPro"/>
</dbReference>
<feature type="region of interest" description="Disordered" evidence="10">
    <location>
        <begin position="163"/>
        <end position="237"/>
    </location>
</feature>
<evidence type="ECO:0000256" key="10">
    <source>
        <dbReference type="SAM" id="MobiDB-lite"/>
    </source>
</evidence>
<evidence type="ECO:0000256" key="7">
    <source>
        <dbReference type="ARBA" id="ARBA00023054"/>
    </source>
</evidence>
<dbReference type="PANTHER" id="PTHR46881:SF1">
    <property type="entry name" value="PALMDELPHIN"/>
    <property type="match status" value="1"/>
</dbReference>
<reference evidence="11" key="1">
    <citation type="submission" date="2025-08" db="UniProtKB">
        <authorList>
            <consortium name="Ensembl"/>
        </authorList>
    </citation>
    <scope>IDENTIFICATION</scope>
</reference>
<evidence type="ECO:0000256" key="4">
    <source>
        <dbReference type="ARBA" id="ARBA00005756"/>
    </source>
</evidence>
<dbReference type="GO" id="GO:0005737">
    <property type="term" value="C:cytoplasm"/>
    <property type="evidence" value="ECO:0007669"/>
    <property type="project" value="TreeGrafter"/>
</dbReference>
<accession>A0A672ZX34</accession>
<dbReference type="Ensembl" id="ENSSORT00005022287.1">
    <property type="protein sequence ID" value="ENSSORP00005021641.1"/>
    <property type="gene ID" value="ENSSORG00005010583.1"/>
</dbReference>
<feature type="compositionally biased region" description="Polar residues" evidence="10">
    <location>
        <begin position="184"/>
        <end position="202"/>
    </location>
</feature>
<feature type="region of interest" description="Disordered" evidence="10">
    <location>
        <begin position="410"/>
        <end position="430"/>
    </location>
</feature>
<comment type="subcellular location">
    <subcellularLocation>
        <location evidence="1">Cell projection</location>
        <location evidence="1">Dendrite</location>
    </subcellularLocation>
    <subcellularLocation>
        <location evidence="3">Cell projection</location>
        <location evidence="3">Dendritic spine</location>
    </subcellularLocation>
    <subcellularLocation>
        <location evidence="2">Cytoplasm</location>
    </subcellularLocation>
</comment>
<dbReference type="PANTHER" id="PTHR46881">
    <property type="entry name" value="PALMDELPHIN"/>
    <property type="match status" value="1"/>
</dbReference>
<feature type="region of interest" description="Disordered" evidence="10">
    <location>
        <begin position="1"/>
        <end position="25"/>
    </location>
</feature>
<evidence type="ECO:0000256" key="8">
    <source>
        <dbReference type="ARBA" id="ARBA00023273"/>
    </source>
</evidence>
<keyword evidence="6" id="KW-0770">Synapse</keyword>
<protein>
    <recommendedName>
        <fullName evidence="9">Palmdelphin</fullName>
    </recommendedName>
</protein>
<evidence type="ECO:0000256" key="2">
    <source>
        <dbReference type="ARBA" id="ARBA00004496"/>
    </source>
</evidence>
<feature type="compositionally biased region" description="Polar residues" evidence="10">
    <location>
        <begin position="216"/>
        <end position="232"/>
    </location>
</feature>
<comment type="similarity">
    <text evidence="4">Belongs to the paralemmin family.</text>
</comment>
<dbReference type="GO" id="GO:0008360">
    <property type="term" value="P:regulation of cell shape"/>
    <property type="evidence" value="ECO:0007669"/>
    <property type="project" value="InterPro"/>
</dbReference>
<evidence type="ECO:0000256" key="5">
    <source>
        <dbReference type="ARBA" id="ARBA00022490"/>
    </source>
</evidence>
<dbReference type="Pfam" id="PF03285">
    <property type="entry name" value="Paralemmin"/>
    <property type="match status" value="1"/>
</dbReference>
<evidence type="ECO:0000256" key="3">
    <source>
        <dbReference type="ARBA" id="ARBA00004552"/>
    </source>
</evidence>